<keyword evidence="8 11" id="KW-1133">Transmembrane helix</keyword>
<keyword evidence="15" id="KW-1185">Reference proteome</keyword>
<dbReference type="InterPro" id="IPR005467">
    <property type="entry name" value="His_kinase_dom"/>
</dbReference>
<keyword evidence="9" id="KW-0902">Two-component regulatory system</keyword>
<feature type="domain" description="HAMP" evidence="13">
    <location>
        <begin position="206"/>
        <end position="258"/>
    </location>
</feature>
<evidence type="ECO:0000256" key="9">
    <source>
        <dbReference type="ARBA" id="ARBA00023012"/>
    </source>
</evidence>
<organism evidence="14 15">
    <name type="scientific">Roseateles flavus</name>
    <dbReference type="NCBI Taxonomy" id="3149041"/>
    <lineage>
        <taxon>Bacteria</taxon>
        <taxon>Pseudomonadati</taxon>
        <taxon>Pseudomonadota</taxon>
        <taxon>Betaproteobacteria</taxon>
        <taxon>Burkholderiales</taxon>
        <taxon>Sphaerotilaceae</taxon>
        <taxon>Roseateles</taxon>
    </lineage>
</organism>
<dbReference type="InterPro" id="IPR004358">
    <property type="entry name" value="Sig_transdc_His_kin-like_C"/>
</dbReference>
<dbReference type="Gene3D" id="3.30.565.10">
    <property type="entry name" value="Histidine kinase-like ATPase, C-terminal domain"/>
    <property type="match status" value="1"/>
</dbReference>
<evidence type="ECO:0000256" key="5">
    <source>
        <dbReference type="ARBA" id="ARBA00022679"/>
    </source>
</evidence>
<dbReference type="InterPro" id="IPR050428">
    <property type="entry name" value="TCS_sensor_his_kinase"/>
</dbReference>
<keyword evidence="6 11" id="KW-0812">Transmembrane</keyword>
<dbReference type="SUPFAM" id="SSF55874">
    <property type="entry name" value="ATPase domain of HSP90 chaperone/DNA topoisomerase II/histidine kinase"/>
    <property type="match status" value="1"/>
</dbReference>
<protein>
    <recommendedName>
        <fullName evidence="3">histidine kinase</fullName>
        <ecNumber evidence="3">2.7.13.3</ecNumber>
    </recommendedName>
</protein>
<dbReference type="PRINTS" id="PR00344">
    <property type="entry name" value="BCTRLSENSOR"/>
</dbReference>
<evidence type="ECO:0000256" key="7">
    <source>
        <dbReference type="ARBA" id="ARBA00022777"/>
    </source>
</evidence>
<dbReference type="Pfam" id="PF00512">
    <property type="entry name" value="HisKA"/>
    <property type="match status" value="1"/>
</dbReference>
<evidence type="ECO:0000256" key="10">
    <source>
        <dbReference type="ARBA" id="ARBA00023136"/>
    </source>
</evidence>
<reference evidence="14 15" key="1">
    <citation type="submission" date="2024-05" db="EMBL/GenBank/DDBJ databases">
        <title>Roseateles sp. 2.12 16S ribosomal RNA gene Genome sequencing and assembly.</title>
        <authorList>
            <person name="Woo H."/>
        </authorList>
    </citation>
    <scope>NUCLEOTIDE SEQUENCE [LARGE SCALE GENOMIC DNA]</scope>
    <source>
        <strain evidence="14 15">2.12</strain>
    </source>
</reference>
<keyword evidence="4" id="KW-0597">Phosphoprotein</keyword>
<dbReference type="Gene3D" id="1.10.287.130">
    <property type="match status" value="1"/>
</dbReference>
<sequence>MLHRVLRWFGAGTSLRRQLLLWLLLPQLVLWLGGALFTFKLAERYANQAVDASLSQASRALARQVKPMGTGLLIDFPRAAQDVLEADPADKLLYTVSSPPGEFILGNRQLPLPQSVPEHPRLGEPYYYDSEVANPQSGSTDRLRVAALYLHYGDADGEDKGRTMLVQVARSSANREELARRLLTDMVLPLSLLMVLMTMIVAAGIRAGLAPIARLRSLVEGRKPNDLRPIELHVAPQELRTLAHAINELLEAVQSNVQAQRRFISDAAHQLRTPLAGLKSQTELALKEAAELPGEPALQERLQRVHESASRSAHLVNQLLTLARTEPESQGAQSRVKLDLTRLAREVTAELVPRALQAGVDLGFEGADDSDGATPLWVHGVPLLLKEALVNVIDNALRYAGRGATVTVQASGDADRAWLSIRDNGPGVTPGSEGRLFERFYRATLSGNGCGLGLAIVKEIVERHGGRVSATPVQPQGLQLDLILPLAP</sequence>
<evidence type="ECO:0000256" key="1">
    <source>
        <dbReference type="ARBA" id="ARBA00000085"/>
    </source>
</evidence>
<accession>A0ABV0GFQ2</accession>
<gene>
    <name evidence="14" type="ORF">ABDJ40_13980</name>
</gene>
<keyword evidence="10 11" id="KW-0472">Membrane</keyword>
<feature type="transmembrane region" description="Helical" evidence="11">
    <location>
        <begin position="187"/>
        <end position="209"/>
    </location>
</feature>
<evidence type="ECO:0000313" key="15">
    <source>
        <dbReference type="Proteomes" id="UP001462640"/>
    </source>
</evidence>
<dbReference type="RefSeq" id="WP_347610679.1">
    <property type="nucleotide sequence ID" value="NZ_JBDPZC010000006.1"/>
</dbReference>
<comment type="subcellular location">
    <subcellularLocation>
        <location evidence="2">Membrane</location>
    </subcellularLocation>
</comment>
<dbReference type="EC" id="2.7.13.3" evidence="3"/>
<dbReference type="SMART" id="SM00388">
    <property type="entry name" value="HisKA"/>
    <property type="match status" value="1"/>
</dbReference>
<evidence type="ECO:0000313" key="14">
    <source>
        <dbReference type="EMBL" id="MEO3713870.1"/>
    </source>
</evidence>
<evidence type="ECO:0000256" key="3">
    <source>
        <dbReference type="ARBA" id="ARBA00012438"/>
    </source>
</evidence>
<dbReference type="CDD" id="cd00075">
    <property type="entry name" value="HATPase"/>
    <property type="match status" value="1"/>
</dbReference>
<evidence type="ECO:0000256" key="2">
    <source>
        <dbReference type="ARBA" id="ARBA00004370"/>
    </source>
</evidence>
<dbReference type="SUPFAM" id="SSF47384">
    <property type="entry name" value="Homodimeric domain of signal transducing histidine kinase"/>
    <property type="match status" value="1"/>
</dbReference>
<proteinExistence type="predicted"/>
<evidence type="ECO:0000256" key="8">
    <source>
        <dbReference type="ARBA" id="ARBA00022989"/>
    </source>
</evidence>
<dbReference type="InterPro" id="IPR013727">
    <property type="entry name" value="2CSK_N"/>
</dbReference>
<keyword evidence="7 14" id="KW-0418">Kinase</keyword>
<dbReference type="PANTHER" id="PTHR45436">
    <property type="entry name" value="SENSOR HISTIDINE KINASE YKOH"/>
    <property type="match status" value="1"/>
</dbReference>
<comment type="caution">
    <text evidence="14">The sequence shown here is derived from an EMBL/GenBank/DDBJ whole genome shotgun (WGS) entry which is preliminary data.</text>
</comment>
<evidence type="ECO:0000256" key="4">
    <source>
        <dbReference type="ARBA" id="ARBA00022553"/>
    </source>
</evidence>
<evidence type="ECO:0000259" key="13">
    <source>
        <dbReference type="PROSITE" id="PS50885"/>
    </source>
</evidence>
<keyword evidence="5 14" id="KW-0808">Transferase</keyword>
<dbReference type="Proteomes" id="UP001462640">
    <property type="component" value="Unassembled WGS sequence"/>
</dbReference>
<evidence type="ECO:0000256" key="11">
    <source>
        <dbReference type="SAM" id="Phobius"/>
    </source>
</evidence>
<dbReference type="CDD" id="cd00082">
    <property type="entry name" value="HisKA"/>
    <property type="match status" value="1"/>
</dbReference>
<dbReference type="InterPro" id="IPR003661">
    <property type="entry name" value="HisK_dim/P_dom"/>
</dbReference>
<dbReference type="InterPro" id="IPR003660">
    <property type="entry name" value="HAMP_dom"/>
</dbReference>
<dbReference type="InterPro" id="IPR036890">
    <property type="entry name" value="HATPase_C_sf"/>
</dbReference>
<feature type="domain" description="Histidine kinase" evidence="12">
    <location>
        <begin position="266"/>
        <end position="488"/>
    </location>
</feature>
<comment type="catalytic activity">
    <reaction evidence="1">
        <text>ATP + protein L-histidine = ADP + protein N-phospho-L-histidine.</text>
        <dbReference type="EC" id="2.7.13.3"/>
    </reaction>
</comment>
<dbReference type="InterPro" id="IPR036097">
    <property type="entry name" value="HisK_dim/P_sf"/>
</dbReference>
<dbReference type="Pfam" id="PF02518">
    <property type="entry name" value="HATPase_c"/>
    <property type="match status" value="1"/>
</dbReference>
<evidence type="ECO:0000256" key="6">
    <source>
        <dbReference type="ARBA" id="ARBA00022692"/>
    </source>
</evidence>
<dbReference type="GO" id="GO:0004673">
    <property type="term" value="F:protein histidine kinase activity"/>
    <property type="evidence" value="ECO:0007669"/>
    <property type="project" value="UniProtKB-EC"/>
</dbReference>
<name>A0ABV0GFQ2_9BURK</name>
<dbReference type="Pfam" id="PF08521">
    <property type="entry name" value="2CSK_N"/>
    <property type="match status" value="1"/>
</dbReference>
<dbReference type="InterPro" id="IPR003594">
    <property type="entry name" value="HATPase_dom"/>
</dbReference>
<dbReference type="PROSITE" id="PS50885">
    <property type="entry name" value="HAMP"/>
    <property type="match status" value="1"/>
</dbReference>
<dbReference type="EMBL" id="JBDPZC010000006">
    <property type="protein sequence ID" value="MEO3713870.1"/>
    <property type="molecule type" value="Genomic_DNA"/>
</dbReference>
<evidence type="ECO:0000259" key="12">
    <source>
        <dbReference type="PROSITE" id="PS50109"/>
    </source>
</evidence>
<dbReference type="PANTHER" id="PTHR45436:SF1">
    <property type="entry name" value="SENSOR PROTEIN QSEC"/>
    <property type="match status" value="1"/>
</dbReference>
<feature type="transmembrane region" description="Helical" evidence="11">
    <location>
        <begin position="20"/>
        <end position="39"/>
    </location>
</feature>
<dbReference type="PROSITE" id="PS50109">
    <property type="entry name" value="HIS_KIN"/>
    <property type="match status" value="1"/>
</dbReference>
<dbReference type="SMART" id="SM00387">
    <property type="entry name" value="HATPase_c"/>
    <property type="match status" value="1"/>
</dbReference>